<feature type="non-terminal residue" evidence="1">
    <location>
        <position position="1"/>
    </location>
</feature>
<dbReference type="EMBL" id="CAAE01015106">
    <property type="protein sequence ID" value="CAG12635.1"/>
    <property type="molecule type" value="Genomic_DNA"/>
</dbReference>
<dbReference type="AlphaFoldDB" id="Q4RG47"/>
<dbReference type="KEGG" id="tng:GSTEN00035019G001"/>
<evidence type="ECO:0000313" key="1">
    <source>
        <dbReference type="EMBL" id="CAG12635.1"/>
    </source>
</evidence>
<accession>Q4RG47</accession>
<gene>
    <name evidence="1" type="ORF">GSTENG00035019001</name>
</gene>
<sequence length="35" mass="3559">NGVCSHLCLLRPGGYSCACPQGSSFIPGSKTECDA</sequence>
<dbReference type="HOGENOM" id="CLU_000085_2_1_1"/>
<dbReference type="Pfam" id="PF14670">
    <property type="entry name" value="FXa_inhibition"/>
    <property type="match status" value="1"/>
</dbReference>
<reference evidence="1" key="1">
    <citation type="journal article" date="2004" name="Nature">
        <title>Genome duplication in the teleost fish Tetraodon nigroviridis reveals the early vertebrate proto-karyotype.</title>
        <authorList>
            <person name="Jaillon O."/>
            <person name="Aury J.-M."/>
            <person name="Brunet F."/>
            <person name="Petit J.-L."/>
            <person name="Stange-Thomann N."/>
            <person name="Mauceli E."/>
            <person name="Bouneau L."/>
            <person name="Fischer C."/>
            <person name="Ozouf-Costaz C."/>
            <person name="Bernot A."/>
            <person name="Nicaud S."/>
            <person name="Jaffe D."/>
            <person name="Fisher S."/>
            <person name="Lutfalla G."/>
            <person name="Dossat C."/>
            <person name="Segurens B."/>
            <person name="Dasilva C."/>
            <person name="Salanoubat M."/>
            <person name="Levy M."/>
            <person name="Boudet N."/>
            <person name="Castellano S."/>
            <person name="Anthouard V."/>
            <person name="Jubin C."/>
            <person name="Castelli V."/>
            <person name="Katinka M."/>
            <person name="Vacherie B."/>
            <person name="Biemont C."/>
            <person name="Skalli Z."/>
            <person name="Cattolico L."/>
            <person name="Poulain J."/>
            <person name="De Berardinis V."/>
            <person name="Cruaud C."/>
            <person name="Duprat S."/>
            <person name="Brottier P."/>
            <person name="Coutanceau J.-P."/>
            <person name="Gouzy J."/>
            <person name="Parra G."/>
            <person name="Lardier G."/>
            <person name="Chapple C."/>
            <person name="McKernan K.J."/>
            <person name="McEwan P."/>
            <person name="Bosak S."/>
            <person name="Kellis M."/>
            <person name="Volff J.-N."/>
            <person name="Guigo R."/>
            <person name="Zody M.C."/>
            <person name="Mesirov J."/>
            <person name="Lindblad-Toh K."/>
            <person name="Birren B."/>
            <person name="Nusbaum C."/>
            <person name="Kahn D."/>
            <person name="Robinson-Rechavi M."/>
            <person name="Laudet V."/>
            <person name="Schachter V."/>
            <person name="Quetier F."/>
            <person name="Saurin W."/>
            <person name="Scarpelli C."/>
            <person name="Wincker P."/>
            <person name="Lander E.S."/>
            <person name="Weissenbach J."/>
            <person name="Roest Crollius H."/>
        </authorList>
    </citation>
    <scope>NUCLEOTIDE SEQUENCE [LARGE SCALE GENOMIC DNA]</scope>
</reference>
<reference evidence="1" key="2">
    <citation type="submission" date="2004-02" db="EMBL/GenBank/DDBJ databases">
        <authorList>
            <consortium name="Genoscope"/>
            <consortium name="Whitehead Institute Centre for Genome Research"/>
        </authorList>
    </citation>
    <scope>NUCLEOTIDE SEQUENCE</scope>
</reference>
<dbReference type="Gene3D" id="2.10.25.10">
    <property type="entry name" value="Laminin"/>
    <property type="match status" value="1"/>
</dbReference>
<protein>
    <submittedName>
        <fullName evidence="1">(spotted green pufferfish) hypothetical protein</fullName>
    </submittedName>
</protein>
<dbReference type="SUPFAM" id="SSF57196">
    <property type="entry name" value="EGF/Laminin"/>
    <property type="match status" value="1"/>
</dbReference>
<comment type="caution">
    <text evidence="1">The sequence shown here is derived from an EMBL/GenBank/DDBJ whole genome shotgun (WGS) entry which is preliminary data.</text>
</comment>
<organism evidence="1">
    <name type="scientific">Tetraodon nigroviridis</name>
    <name type="common">Spotted green pufferfish</name>
    <name type="synonym">Chelonodon nigroviridis</name>
    <dbReference type="NCBI Taxonomy" id="99883"/>
    <lineage>
        <taxon>Eukaryota</taxon>
        <taxon>Metazoa</taxon>
        <taxon>Chordata</taxon>
        <taxon>Craniata</taxon>
        <taxon>Vertebrata</taxon>
        <taxon>Euteleostomi</taxon>
        <taxon>Actinopterygii</taxon>
        <taxon>Neopterygii</taxon>
        <taxon>Teleostei</taxon>
        <taxon>Neoteleostei</taxon>
        <taxon>Acanthomorphata</taxon>
        <taxon>Eupercaria</taxon>
        <taxon>Tetraodontiformes</taxon>
        <taxon>Tetradontoidea</taxon>
        <taxon>Tetraodontidae</taxon>
        <taxon>Tetraodon</taxon>
    </lineage>
</organism>
<proteinExistence type="predicted"/>
<name>Q4RG47_TETNG</name>
<feature type="non-terminal residue" evidence="1">
    <location>
        <position position="35"/>
    </location>
</feature>
<dbReference type="OrthoDB" id="8876533at2759"/>